<evidence type="ECO:0000259" key="1">
    <source>
        <dbReference type="Pfam" id="PF02350"/>
    </source>
</evidence>
<dbReference type="NCBIfam" id="TIGR03568">
    <property type="entry name" value="NeuC_NnaA"/>
    <property type="match status" value="1"/>
</dbReference>
<dbReference type="InterPro" id="IPR003331">
    <property type="entry name" value="UDP_GlcNAc_Epimerase_2_dom"/>
</dbReference>
<comment type="caution">
    <text evidence="2">The sequence shown here is derived from an EMBL/GenBank/DDBJ whole genome shotgun (WGS) entry which is preliminary data.</text>
</comment>
<dbReference type="Pfam" id="PF02350">
    <property type="entry name" value="Epimerase_2"/>
    <property type="match status" value="1"/>
</dbReference>
<feature type="domain" description="UDP-N-acetylglucosamine 2-epimerase" evidence="1">
    <location>
        <begin position="25"/>
        <end position="369"/>
    </location>
</feature>
<dbReference type="GO" id="GO:0004553">
    <property type="term" value="F:hydrolase activity, hydrolyzing O-glycosyl compounds"/>
    <property type="evidence" value="ECO:0007669"/>
    <property type="project" value="InterPro"/>
</dbReference>
<sequence>MRKVCVVTGSRAEYGLMYWVLRGIADAPELDLQIAATGMHLSPEFGATAGTIEADGFTISERVESLLSSDTAVGVAKSIGLGVIGFADAFARLAPDVVVVLGDRFEVLAAAQAALVAKIPIAHIHGGETTEGAFDEAIRHSVSKMATYHFTATKDFRRRVIQLGESPERVFNVGAPGLDHVLQTEALSREDLEASLGGFSLAAPAFLVTYHPATLASGGVEAPVAALTKALDRFPDAHVLITKSNADTDGRRVNELLQAYADARPDSVKLVDSLGQIRYLSALRHVSAVIGNSSSGITEAPSFGVPTVNIGDRQKGRPRAESVLDCAENADAIEAAIRQALGDEVQARLATVRSPYGGGGASGAIVEHLRTLPLGEGVLARPFYDLPHHP</sequence>
<dbReference type="InterPro" id="IPR029767">
    <property type="entry name" value="WecB-like"/>
</dbReference>
<dbReference type="PANTHER" id="PTHR43174:SF3">
    <property type="entry name" value="UDP-N-ACETYLGLUCOSAMINE 2-EPIMERASE"/>
    <property type="match status" value="1"/>
</dbReference>
<dbReference type="CDD" id="cd03786">
    <property type="entry name" value="GTB_UDP-GlcNAc_2-Epimerase"/>
    <property type="match status" value="1"/>
</dbReference>
<accession>A0A259U086</accession>
<dbReference type="GO" id="GO:0006047">
    <property type="term" value="P:UDP-N-acetylglucosamine metabolic process"/>
    <property type="evidence" value="ECO:0007669"/>
    <property type="project" value="InterPro"/>
</dbReference>
<dbReference type="AlphaFoldDB" id="A0A259U086"/>
<reference evidence="2 3" key="1">
    <citation type="submission" date="2016-11" db="EMBL/GenBank/DDBJ databases">
        <title>Study of marine rhodopsin-containing bacteria.</title>
        <authorList>
            <person name="Yoshizawa S."/>
            <person name="Kumagai Y."/>
            <person name="Kogure K."/>
        </authorList>
    </citation>
    <scope>NUCLEOTIDE SEQUENCE [LARGE SCALE GENOMIC DNA]</scope>
    <source>
        <strain evidence="2 3">SG-29</strain>
    </source>
</reference>
<evidence type="ECO:0000313" key="2">
    <source>
        <dbReference type="EMBL" id="OZC03433.1"/>
    </source>
</evidence>
<dbReference type="SUPFAM" id="SSF53756">
    <property type="entry name" value="UDP-Glycosyltransferase/glycogen phosphorylase"/>
    <property type="match status" value="1"/>
</dbReference>
<dbReference type="InParanoid" id="A0A259U086"/>
<keyword evidence="3" id="KW-1185">Reference proteome</keyword>
<protein>
    <submittedName>
        <fullName evidence="2">UDP-N-acetyl-D-glucosamine 2-epimerase, UDP-hydrolysing</fullName>
    </submittedName>
</protein>
<proteinExistence type="predicted"/>
<dbReference type="PANTHER" id="PTHR43174">
    <property type="entry name" value="UDP-N-ACETYLGLUCOSAMINE 2-EPIMERASE"/>
    <property type="match status" value="1"/>
</dbReference>
<dbReference type="Gene3D" id="3.40.50.2000">
    <property type="entry name" value="Glycogen Phosphorylase B"/>
    <property type="match status" value="2"/>
</dbReference>
<dbReference type="RefSeq" id="WP_094548787.1">
    <property type="nucleotide sequence ID" value="NZ_MQWB01000001.1"/>
</dbReference>
<dbReference type="OrthoDB" id="9803238at2"/>
<dbReference type="Proteomes" id="UP000216446">
    <property type="component" value="Unassembled WGS sequence"/>
</dbReference>
<dbReference type="InterPro" id="IPR020004">
    <property type="entry name" value="UDP-GlcNAc_Epase"/>
</dbReference>
<evidence type="ECO:0000313" key="3">
    <source>
        <dbReference type="Proteomes" id="UP000216446"/>
    </source>
</evidence>
<organism evidence="2 3">
    <name type="scientific">Rubricoccus marinus</name>
    <dbReference type="NCBI Taxonomy" id="716817"/>
    <lineage>
        <taxon>Bacteria</taxon>
        <taxon>Pseudomonadati</taxon>
        <taxon>Rhodothermota</taxon>
        <taxon>Rhodothermia</taxon>
        <taxon>Rhodothermales</taxon>
        <taxon>Rubricoccaceae</taxon>
        <taxon>Rubricoccus</taxon>
    </lineage>
</organism>
<dbReference type="EMBL" id="MQWB01000001">
    <property type="protein sequence ID" value="OZC03433.1"/>
    <property type="molecule type" value="Genomic_DNA"/>
</dbReference>
<name>A0A259U086_9BACT</name>
<gene>
    <name evidence="2" type="ORF">BSZ36_10845</name>
</gene>